<gene>
    <name evidence="1" type="ORF">TVY486_0801780</name>
</gene>
<sequence>LGTMPMISCPDAVANDAHLDDDAARDSACDGSGEIVQRVDEEEVGISSPHSESKSDWGVEDTIDKEFWRRLCS</sequence>
<dbReference type="EMBL" id="HE573024">
    <property type="protein sequence ID" value="CCC49569.1"/>
    <property type="molecule type" value="Genomic_DNA"/>
</dbReference>
<dbReference type="VEuPathDB" id="TriTrypDB:TvY486_0801780"/>
<feature type="non-terminal residue" evidence="1">
    <location>
        <position position="1"/>
    </location>
</feature>
<name>G0U0H1_TRYVY</name>
<evidence type="ECO:0000313" key="1">
    <source>
        <dbReference type="EMBL" id="CCC49569.1"/>
    </source>
</evidence>
<accession>G0U0H1</accession>
<protein>
    <submittedName>
        <fullName evidence="1">Uncharacterized protein</fullName>
    </submittedName>
</protein>
<reference evidence="1" key="1">
    <citation type="journal article" date="2012" name="Proc. Natl. Acad. Sci. U.S.A.">
        <title>Antigenic diversity is generated by distinct evolutionary mechanisms in African trypanosome species.</title>
        <authorList>
            <person name="Jackson A.P."/>
            <person name="Berry A."/>
            <person name="Aslett M."/>
            <person name="Allison H.C."/>
            <person name="Burton P."/>
            <person name="Vavrova-Anderson J."/>
            <person name="Brown R."/>
            <person name="Browne H."/>
            <person name="Corton N."/>
            <person name="Hauser H."/>
            <person name="Gamble J."/>
            <person name="Gilderthorp R."/>
            <person name="Marcello L."/>
            <person name="McQuillan J."/>
            <person name="Otto T.D."/>
            <person name="Quail M.A."/>
            <person name="Sanders M.J."/>
            <person name="van Tonder A."/>
            <person name="Ginger M.L."/>
            <person name="Field M.C."/>
            <person name="Barry J.D."/>
            <person name="Hertz-Fowler C."/>
            <person name="Berriman M."/>
        </authorList>
    </citation>
    <scope>NUCLEOTIDE SEQUENCE</scope>
    <source>
        <strain evidence="1">Y486</strain>
    </source>
</reference>
<organism evidence="1">
    <name type="scientific">Trypanosoma vivax (strain Y486)</name>
    <dbReference type="NCBI Taxonomy" id="1055687"/>
    <lineage>
        <taxon>Eukaryota</taxon>
        <taxon>Discoba</taxon>
        <taxon>Euglenozoa</taxon>
        <taxon>Kinetoplastea</taxon>
        <taxon>Metakinetoplastina</taxon>
        <taxon>Trypanosomatida</taxon>
        <taxon>Trypanosomatidae</taxon>
        <taxon>Trypanosoma</taxon>
        <taxon>Duttonella</taxon>
    </lineage>
</organism>
<proteinExistence type="predicted"/>
<dbReference type="AlphaFoldDB" id="G0U0H1"/>